<keyword evidence="2" id="KW-1185">Reference proteome</keyword>
<protein>
    <recommendedName>
        <fullName evidence="3">Cytokine receptor-like factor 3</fullName>
    </recommendedName>
</protein>
<evidence type="ECO:0000313" key="1">
    <source>
        <dbReference type="EMBL" id="KAK2577146.1"/>
    </source>
</evidence>
<organism evidence="1 2">
    <name type="scientific">Odynerus spinipes</name>
    <dbReference type="NCBI Taxonomy" id="1348599"/>
    <lineage>
        <taxon>Eukaryota</taxon>
        <taxon>Metazoa</taxon>
        <taxon>Ecdysozoa</taxon>
        <taxon>Arthropoda</taxon>
        <taxon>Hexapoda</taxon>
        <taxon>Insecta</taxon>
        <taxon>Pterygota</taxon>
        <taxon>Neoptera</taxon>
        <taxon>Endopterygota</taxon>
        <taxon>Hymenoptera</taxon>
        <taxon>Apocrita</taxon>
        <taxon>Aculeata</taxon>
        <taxon>Vespoidea</taxon>
        <taxon>Vespidae</taxon>
        <taxon>Eumeninae</taxon>
        <taxon>Odynerus</taxon>
    </lineage>
</organism>
<comment type="caution">
    <text evidence="1">The sequence shown here is derived from an EMBL/GenBank/DDBJ whole genome shotgun (WGS) entry which is preliminary data.</text>
</comment>
<dbReference type="Proteomes" id="UP001258017">
    <property type="component" value="Unassembled WGS sequence"/>
</dbReference>
<reference evidence="1" key="1">
    <citation type="submission" date="2021-08" db="EMBL/GenBank/DDBJ databases">
        <authorList>
            <person name="Misof B."/>
            <person name="Oliver O."/>
            <person name="Podsiadlowski L."/>
            <person name="Donath A."/>
            <person name="Peters R."/>
            <person name="Mayer C."/>
            <person name="Rust J."/>
            <person name="Gunkel S."/>
            <person name="Lesny P."/>
            <person name="Martin S."/>
            <person name="Oeyen J.P."/>
            <person name="Petersen M."/>
            <person name="Panagiotis P."/>
            <person name="Wilbrandt J."/>
            <person name="Tanja T."/>
        </authorList>
    </citation>
    <scope>NUCLEOTIDE SEQUENCE</scope>
    <source>
        <strain evidence="1">GBR_01_08_01A</strain>
        <tissue evidence="1">Thorax + abdomen</tissue>
    </source>
</reference>
<proteinExistence type="predicted"/>
<gene>
    <name evidence="1" type="ORF">KPH14_003306</name>
</gene>
<evidence type="ECO:0008006" key="3">
    <source>
        <dbReference type="Google" id="ProtNLM"/>
    </source>
</evidence>
<name>A0AAD9RDS1_9HYME</name>
<reference evidence="1" key="2">
    <citation type="journal article" date="2023" name="Commun. Biol.">
        <title>Intrasexual cuticular hydrocarbon dimorphism in a wasp sheds light on hydrocarbon biosynthesis genes in Hymenoptera.</title>
        <authorList>
            <person name="Moris V.C."/>
            <person name="Podsiadlowski L."/>
            <person name="Martin S."/>
            <person name="Oeyen J.P."/>
            <person name="Donath A."/>
            <person name="Petersen M."/>
            <person name="Wilbrandt J."/>
            <person name="Misof B."/>
            <person name="Liedtke D."/>
            <person name="Thamm M."/>
            <person name="Scheiner R."/>
            <person name="Schmitt T."/>
            <person name="Niehuis O."/>
        </authorList>
    </citation>
    <scope>NUCLEOTIDE SEQUENCE</scope>
    <source>
        <strain evidence="1">GBR_01_08_01A</strain>
    </source>
</reference>
<accession>A0AAD9RDS1</accession>
<evidence type="ECO:0000313" key="2">
    <source>
        <dbReference type="Proteomes" id="UP001258017"/>
    </source>
</evidence>
<dbReference type="AlphaFoldDB" id="A0AAD9RDS1"/>
<dbReference type="EMBL" id="JAIFRP010004357">
    <property type="protein sequence ID" value="KAK2577146.1"/>
    <property type="molecule type" value="Genomic_DNA"/>
</dbReference>
<sequence length="525" mass="59752">MDLICPLKAESSKQFIINDSEHKSNSKKKQQIHFLQSKDPHNTVDELTGMSDTSKKNEFLMRLEASVKKLQLQEQGNSAKWYLDISIPDIKENASSKKIKLPSHVEENMKGILHLAQDYKTKLEEQMKYLNIAGQQIENDMTKTLNEIDETCRTLMDIICKEISEKHNLLRLEAEVYKNESLIPLKACREEVKAQIISTQHLIAITEIILKHSYIFNRDRYEKIITAGRYLGSIPTVPYLGELPSISFNRPSDMHVQEILKCISELGSVLHKGPVQITDIKERPACLFVKWDLIDPEYIGKKHVFIVQKANGEVLDSTSNIFESVYEGSETYCFVRDLSINYPVTLRVRIQATERAWSVPRTAITTIPPYKWENNNNNYMITNNGAIAAKITSGISTLFSKGPQFDTYHIIEFKFLEASQEGKDDEGIALVLNPEGNNDNLKKVGALLITPCGSIFVDGQEKLTQLPRIRLGTRITCTAFPGDVGTLRINIESADKSVTYDWHVQTPLFFAARFTEHNKWNVIVK</sequence>